<reference evidence="1" key="2">
    <citation type="journal article" date="2021" name="Microbiome">
        <title>Successional dynamics and alternative stable states in a saline activated sludge microbial community over 9 years.</title>
        <authorList>
            <person name="Wang Y."/>
            <person name="Ye J."/>
            <person name="Ju F."/>
            <person name="Liu L."/>
            <person name="Boyd J.A."/>
            <person name="Deng Y."/>
            <person name="Parks D.H."/>
            <person name="Jiang X."/>
            <person name="Yin X."/>
            <person name="Woodcroft B.J."/>
            <person name="Tyson G.W."/>
            <person name="Hugenholtz P."/>
            <person name="Polz M.F."/>
            <person name="Zhang T."/>
        </authorList>
    </citation>
    <scope>NUCLEOTIDE SEQUENCE</scope>
    <source>
        <strain evidence="1">HKST-UBA01</strain>
    </source>
</reference>
<evidence type="ECO:0000313" key="2">
    <source>
        <dbReference type="Proteomes" id="UP000697710"/>
    </source>
</evidence>
<sequence length="457" mass="51184">MAQFHRILWSEGLFVTPQHFQQWDLFLDALGSERVALTRPFGWGVHSAEIDSELLARGTLRLLSFRGILPGGTVLRVPDFDPPPRSVEFGEAVDIRADTFDIFLGLPTRRSGWPNTQLDEDSTEENKELRLRAKTVTVPDENSGRDERAVQRAEQNLQILLQTDLRDNYEVIPLAQVKRTATGEFQLIDEFVPPLLNVHASPYLLKLCRGLLERLSARSTQLAERFTEAGVNARDITPANLRAFLQFAQVNQAIPMLAHLREMPGIHPEEFYKSFATLVGQLCTFNPSRFHPREVPQYNHLTLGIVFKQLEAMLVELLDIKEVAHGYEVVPLTAAGEGRWHAAFSKDSTLAPNAALILTISGEGIDEGEMLPGIQQFIVTSQDRIGQKLALNLPGLPLHHLPVPPPVIPRARGTFYFQLAAQGNDWDAIKDSKNLAMQVPGRFRSCKFELLAIEGGR</sequence>
<reference evidence="1" key="1">
    <citation type="submission" date="2020-04" db="EMBL/GenBank/DDBJ databases">
        <authorList>
            <person name="Zhang T."/>
        </authorList>
    </citation>
    <scope>NUCLEOTIDE SEQUENCE</scope>
    <source>
        <strain evidence="1">HKST-UBA01</strain>
    </source>
</reference>
<dbReference type="InterPro" id="IPR010263">
    <property type="entry name" value="T6SS_TssK"/>
</dbReference>
<accession>A0A956RPW7</accession>
<dbReference type="NCBIfam" id="TIGR03353">
    <property type="entry name" value="VI_chp_4"/>
    <property type="match status" value="1"/>
</dbReference>
<proteinExistence type="predicted"/>
<dbReference type="EMBL" id="JAGQHR010000108">
    <property type="protein sequence ID" value="MCA9727094.1"/>
    <property type="molecule type" value="Genomic_DNA"/>
</dbReference>
<dbReference type="PANTHER" id="PTHR35566">
    <property type="entry name" value="BLR3599 PROTEIN"/>
    <property type="match status" value="1"/>
</dbReference>
<dbReference type="Pfam" id="PF05936">
    <property type="entry name" value="T6SS_VasE"/>
    <property type="match status" value="1"/>
</dbReference>
<protein>
    <submittedName>
        <fullName evidence="1">Type VI secretion system baseplate subunit TssK</fullName>
    </submittedName>
</protein>
<organism evidence="1 2">
    <name type="scientific">Eiseniibacteriota bacterium</name>
    <dbReference type="NCBI Taxonomy" id="2212470"/>
    <lineage>
        <taxon>Bacteria</taxon>
        <taxon>Candidatus Eiseniibacteriota</taxon>
    </lineage>
</organism>
<evidence type="ECO:0000313" key="1">
    <source>
        <dbReference type="EMBL" id="MCA9727094.1"/>
    </source>
</evidence>
<comment type="caution">
    <text evidence="1">The sequence shown here is derived from an EMBL/GenBank/DDBJ whole genome shotgun (WGS) entry which is preliminary data.</text>
</comment>
<dbReference type="PANTHER" id="PTHR35566:SF1">
    <property type="entry name" value="TYPE VI SECRETION SYSTEM BASEPLATE COMPONENT TSSK1"/>
    <property type="match status" value="1"/>
</dbReference>
<dbReference type="AlphaFoldDB" id="A0A956RPW7"/>
<dbReference type="Proteomes" id="UP000697710">
    <property type="component" value="Unassembled WGS sequence"/>
</dbReference>
<gene>
    <name evidence="1" type="primary">tssK</name>
    <name evidence="1" type="ORF">KC729_05370</name>
</gene>
<name>A0A956RPW7_UNCEI</name>